<evidence type="ECO:0000313" key="3">
    <source>
        <dbReference type="Proteomes" id="UP000036987"/>
    </source>
</evidence>
<evidence type="ECO:0000256" key="1">
    <source>
        <dbReference type="SAM" id="MobiDB-lite"/>
    </source>
</evidence>
<sequence>MEKYFKKTTPSPQPQEDISETSKRKRLSIIPKPLVSDDLPSDPSDPTIIYFYC</sequence>
<dbReference type="EMBL" id="LFYR01001739">
    <property type="protein sequence ID" value="KMZ59776.1"/>
    <property type="molecule type" value="Genomic_DNA"/>
</dbReference>
<comment type="caution">
    <text evidence="2">The sequence shown here is derived from an EMBL/GenBank/DDBJ whole genome shotgun (WGS) entry which is preliminary data.</text>
</comment>
<reference evidence="3" key="1">
    <citation type="journal article" date="2016" name="Nature">
        <title>The genome of the seagrass Zostera marina reveals angiosperm adaptation to the sea.</title>
        <authorList>
            <person name="Olsen J.L."/>
            <person name="Rouze P."/>
            <person name="Verhelst B."/>
            <person name="Lin Y.-C."/>
            <person name="Bayer T."/>
            <person name="Collen J."/>
            <person name="Dattolo E."/>
            <person name="De Paoli E."/>
            <person name="Dittami S."/>
            <person name="Maumus F."/>
            <person name="Michel G."/>
            <person name="Kersting A."/>
            <person name="Lauritano C."/>
            <person name="Lohaus R."/>
            <person name="Toepel M."/>
            <person name="Tonon T."/>
            <person name="Vanneste K."/>
            <person name="Amirebrahimi M."/>
            <person name="Brakel J."/>
            <person name="Bostroem C."/>
            <person name="Chovatia M."/>
            <person name="Grimwood J."/>
            <person name="Jenkins J.W."/>
            <person name="Jueterbock A."/>
            <person name="Mraz A."/>
            <person name="Stam W.T."/>
            <person name="Tice H."/>
            <person name="Bornberg-Bauer E."/>
            <person name="Green P.J."/>
            <person name="Pearson G.A."/>
            <person name="Procaccini G."/>
            <person name="Duarte C.M."/>
            <person name="Schmutz J."/>
            <person name="Reusch T.B.H."/>
            <person name="Van de Peer Y."/>
        </authorList>
    </citation>
    <scope>NUCLEOTIDE SEQUENCE [LARGE SCALE GENOMIC DNA]</scope>
    <source>
        <strain evidence="3">cv. Finnish</strain>
    </source>
</reference>
<dbReference type="Proteomes" id="UP000036987">
    <property type="component" value="Unassembled WGS sequence"/>
</dbReference>
<accession>A0A0K9NSM7</accession>
<evidence type="ECO:0000313" key="2">
    <source>
        <dbReference type="EMBL" id="KMZ59776.1"/>
    </source>
</evidence>
<protein>
    <submittedName>
        <fullName evidence="2">Uncharacterized protein</fullName>
    </submittedName>
</protein>
<proteinExistence type="predicted"/>
<keyword evidence="3" id="KW-1185">Reference proteome</keyword>
<dbReference type="AlphaFoldDB" id="A0A0K9NSM7"/>
<name>A0A0K9NSM7_ZOSMR</name>
<gene>
    <name evidence="2" type="ORF">ZOSMA_65G01100</name>
</gene>
<feature type="region of interest" description="Disordered" evidence="1">
    <location>
        <begin position="1"/>
        <end position="25"/>
    </location>
</feature>
<organism evidence="2 3">
    <name type="scientific">Zostera marina</name>
    <name type="common">Eelgrass</name>
    <dbReference type="NCBI Taxonomy" id="29655"/>
    <lineage>
        <taxon>Eukaryota</taxon>
        <taxon>Viridiplantae</taxon>
        <taxon>Streptophyta</taxon>
        <taxon>Embryophyta</taxon>
        <taxon>Tracheophyta</taxon>
        <taxon>Spermatophyta</taxon>
        <taxon>Magnoliopsida</taxon>
        <taxon>Liliopsida</taxon>
        <taxon>Zosteraceae</taxon>
        <taxon>Zostera</taxon>
    </lineage>
</organism>